<dbReference type="NCBIfam" id="TIGR00254">
    <property type="entry name" value="GGDEF"/>
    <property type="match status" value="1"/>
</dbReference>
<keyword evidence="5" id="KW-1133">Transmembrane helix</keyword>
<feature type="transmembrane region" description="Helical" evidence="5">
    <location>
        <begin position="145"/>
        <end position="165"/>
    </location>
</feature>
<evidence type="ECO:0000256" key="3">
    <source>
        <dbReference type="ARBA" id="ARBA00012528"/>
    </source>
</evidence>
<dbReference type="KEGG" id="pmak:PMPD1_0695"/>
<protein>
    <recommendedName>
        <fullName evidence="3">diguanylate cyclase</fullName>
        <ecNumber evidence="3">2.7.7.65</ecNumber>
    </recommendedName>
</protein>
<evidence type="ECO:0000256" key="1">
    <source>
        <dbReference type="ARBA" id="ARBA00001946"/>
    </source>
</evidence>
<dbReference type="InterPro" id="IPR043128">
    <property type="entry name" value="Rev_trsase/Diguanyl_cyclase"/>
</dbReference>
<evidence type="ECO:0000256" key="5">
    <source>
        <dbReference type="SAM" id="Phobius"/>
    </source>
</evidence>
<organism evidence="7 8">
    <name type="scientific">Paramixta manurensis</name>
    <dbReference type="NCBI Taxonomy" id="2740817"/>
    <lineage>
        <taxon>Bacteria</taxon>
        <taxon>Pseudomonadati</taxon>
        <taxon>Pseudomonadota</taxon>
        <taxon>Gammaproteobacteria</taxon>
        <taxon>Enterobacterales</taxon>
        <taxon>Erwiniaceae</taxon>
        <taxon>Paramixta</taxon>
    </lineage>
</organism>
<comment type="catalytic activity">
    <reaction evidence="4">
        <text>2 GTP = 3',3'-c-di-GMP + 2 diphosphate</text>
        <dbReference type="Rhea" id="RHEA:24898"/>
        <dbReference type="ChEBI" id="CHEBI:33019"/>
        <dbReference type="ChEBI" id="CHEBI:37565"/>
        <dbReference type="ChEBI" id="CHEBI:58805"/>
        <dbReference type="EC" id="2.7.7.65"/>
    </reaction>
</comment>
<feature type="transmembrane region" description="Helical" evidence="5">
    <location>
        <begin position="16"/>
        <end position="36"/>
    </location>
</feature>
<evidence type="ECO:0000256" key="4">
    <source>
        <dbReference type="ARBA" id="ARBA00034247"/>
    </source>
</evidence>
<dbReference type="InterPro" id="IPR000160">
    <property type="entry name" value="GGDEF_dom"/>
</dbReference>
<keyword evidence="8" id="KW-1185">Reference proteome</keyword>
<dbReference type="EMBL" id="CP054212">
    <property type="protein sequence ID" value="QKJ85667.1"/>
    <property type="molecule type" value="Genomic_DNA"/>
</dbReference>
<dbReference type="EC" id="2.7.7.65" evidence="3"/>
<comment type="cofactor">
    <cofactor evidence="1">
        <name>Mg(2+)</name>
        <dbReference type="ChEBI" id="CHEBI:18420"/>
    </cofactor>
</comment>
<dbReference type="Proteomes" id="UP000505325">
    <property type="component" value="Chromosome"/>
</dbReference>
<dbReference type="CDD" id="cd01949">
    <property type="entry name" value="GGDEF"/>
    <property type="match status" value="1"/>
</dbReference>
<dbReference type="InterPro" id="IPR050469">
    <property type="entry name" value="Diguanylate_Cyclase"/>
</dbReference>
<proteinExistence type="predicted"/>
<name>A0A6M8UB67_9GAMM</name>
<keyword evidence="5" id="KW-0812">Transmembrane</keyword>
<keyword evidence="5" id="KW-0472">Membrane</keyword>
<evidence type="ECO:0000259" key="6">
    <source>
        <dbReference type="PROSITE" id="PS50887"/>
    </source>
</evidence>
<dbReference type="GO" id="GO:0005886">
    <property type="term" value="C:plasma membrane"/>
    <property type="evidence" value="ECO:0007669"/>
    <property type="project" value="TreeGrafter"/>
</dbReference>
<dbReference type="GO" id="GO:1902201">
    <property type="term" value="P:negative regulation of bacterial-type flagellum-dependent cell motility"/>
    <property type="evidence" value="ECO:0007669"/>
    <property type="project" value="TreeGrafter"/>
</dbReference>
<evidence type="ECO:0000256" key="2">
    <source>
        <dbReference type="ARBA" id="ARBA00004665"/>
    </source>
</evidence>
<dbReference type="RefSeq" id="WP_173632736.1">
    <property type="nucleotide sequence ID" value="NZ_CP054212.1"/>
</dbReference>
<dbReference type="PROSITE" id="PS50887">
    <property type="entry name" value="GGDEF"/>
    <property type="match status" value="1"/>
</dbReference>
<feature type="transmembrane region" description="Helical" evidence="5">
    <location>
        <begin position="70"/>
        <end position="89"/>
    </location>
</feature>
<dbReference type="PANTHER" id="PTHR45138:SF9">
    <property type="entry name" value="DIGUANYLATE CYCLASE DGCM-RELATED"/>
    <property type="match status" value="1"/>
</dbReference>
<evidence type="ECO:0000313" key="8">
    <source>
        <dbReference type="Proteomes" id="UP000505325"/>
    </source>
</evidence>
<dbReference type="GO" id="GO:0043709">
    <property type="term" value="P:cell adhesion involved in single-species biofilm formation"/>
    <property type="evidence" value="ECO:0007669"/>
    <property type="project" value="TreeGrafter"/>
</dbReference>
<feature type="transmembrane region" description="Helical" evidence="5">
    <location>
        <begin position="95"/>
        <end position="114"/>
    </location>
</feature>
<sequence>MKLQTYEALLHSKYRLALLLFLFLNTATSLFFMLPLGKASSLSWSIPTLLITFFSLILLSWYFLKPKVELPILTVTAFIMGLLWAWQIAWRFSLVFYYDGSFLLISLISIFFISALTLSDYFVAFCLHTAPVTLTVLALDDGEHLLVLLSTIALTLIGFTLQHMMRRRSDRFTRRLVSQLYEEKETYSDLSMLDPLTGLYNRRGLKNRLENILENHAGSHFVLLLDIDHFKAYNDNYGHAMGDQALARVSVAIRDAVRSRDIVTRYGGEEFLVLLTNVNASIAMKLAERIRQYVLDLEIPHRFNERVSTHVTVSAGIAALYEDDFDQALANADRALYLAKNRGRNTILAYEDLLHSELSHPADVI</sequence>
<dbReference type="SUPFAM" id="SSF55073">
    <property type="entry name" value="Nucleotide cyclase"/>
    <property type="match status" value="1"/>
</dbReference>
<feature type="domain" description="GGDEF" evidence="6">
    <location>
        <begin position="218"/>
        <end position="352"/>
    </location>
</feature>
<dbReference type="SMART" id="SM00267">
    <property type="entry name" value="GGDEF"/>
    <property type="match status" value="1"/>
</dbReference>
<accession>A0A6M8UB67</accession>
<dbReference type="InterPro" id="IPR029787">
    <property type="entry name" value="Nucleotide_cyclase"/>
</dbReference>
<reference evidence="7 8" key="1">
    <citation type="submission" date="2020-06" db="EMBL/GenBank/DDBJ databases">
        <title>Genome sequence of Paramixta manurensis strain PD-1.</title>
        <authorList>
            <person name="Lee C.W."/>
            <person name="Kim J."/>
        </authorList>
    </citation>
    <scope>NUCLEOTIDE SEQUENCE [LARGE SCALE GENOMIC DNA]</scope>
    <source>
        <strain evidence="7 8">PD-1</strain>
    </source>
</reference>
<dbReference type="Gene3D" id="3.30.70.270">
    <property type="match status" value="1"/>
</dbReference>
<dbReference type="PANTHER" id="PTHR45138">
    <property type="entry name" value="REGULATORY COMPONENTS OF SENSORY TRANSDUCTION SYSTEM"/>
    <property type="match status" value="1"/>
</dbReference>
<dbReference type="AlphaFoldDB" id="A0A6M8UB67"/>
<evidence type="ECO:0000313" key="7">
    <source>
        <dbReference type="EMBL" id="QKJ85667.1"/>
    </source>
</evidence>
<dbReference type="Pfam" id="PF00990">
    <property type="entry name" value="GGDEF"/>
    <property type="match status" value="1"/>
</dbReference>
<gene>
    <name evidence="7" type="ORF">PMPD1_0695</name>
</gene>
<dbReference type="GO" id="GO:0052621">
    <property type="term" value="F:diguanylate cyclase activity"/>
    <property type="evidence" value="ECO:0007669"/>
    <property type="project" value="UniProtKB-EC"/>
</dbReference>
<comment type="pathway">
    <text evidence="2">Purine metabolism; 3',5'-cyclic di-GMP biosynthesis.</text>
</comment>
<dbReference type="FunFam" id="3.30.70.270:FF:000001">
    <property type="entry name" value="Diguanylate cyclase domain protein"/>
    <property type="match status" value="1"/>
</dbReference>
<feature type="transmembrane region" description="Helical" evidence="5">
    <location>
        <begin position="42"/>
        <end position="63"/>
    </location>
</feature>